<dbReference type="HAMAP" id="MF_01665">
    <property type="entry name" value="HemeA_synth_type2"/>
    <property type="match status" value="1"/>
</dbReference>
<keyword evidence="9 12" id="KW-0472">Membrane</keyword>
<feature type="transmembrane region" description="Helical" evidence="12">
    <location>
        <begin position="310"/>
        <end position="330"/>
    </location>
</feature>
<feature type="transmembrane region" description="Helical" evidence="12">
    <location>
        <begin position="280"/>
        <end position="298"/>
    </location>
</feature>
<feature type="binding site" description="axial binding residue" evidence="12">
    <location>
        <position position="278"/>
    </location>
    <ligand>
        <name>heme</name>
        <dbReference type="ChEBI" id="CHEBI:30413"/>
    </ligand>
    <ligandPart>
        <name>Fe</name>
        <dbReference type="ChEBI" id="CHEBI:18248"/>
    </ligandPart>
</feature>
<evidence type="ECO:0000256" key="4">
    <source>
        <dbReference type="ARBA" id="ARBA00022723"/>
    </source>
</evidence>
<comment type="catalytic activity">
    <reaction evidence="11">
        <text>Fe(II)-heme o + 2 A + H2O = Fe(II)-heme a + 2 AH2</text>
        <dbReference type="Rhea" id="RHEA:63388"/>
        <dbReference type="ChEBI" id="CHEBI:13193"/>
        <dbReference type="ChEBI" id="CHEBI:15377"/>
        <dbReference type="ChEBI" id="CHEBI:17499"/>
        <dbReference type="ChEBI" id="CHEBI:60530"/>
        <dbReference type="ChEBI" id="CHEBI:61715"/>
        <dbReference type="EC" id="1.17.99.9"/>
    </reaction>
    <physiologicalReaction direction="left-to-right" evidence="11">
        <dbReference type="Rhea" id="RHEA:63389"/>
    </physiologicalReaction>
</comment>
<dbReference type="RefSeq" id="WP_108918335.1">
    <property type="nucleotide sequence ID" value="NZ_BGJY01000010.1"/>
</dbReference>
<evidence type="ECO:0000256" key="10">
    <source>
        <dbReference type="ARBA" id="ARBA00044501"/>
    </source>
</evidence>
<accession>A0A2U1SMG6</accession>
<evidence type="ECO:0000256" key="9">
    <source>
        <dbReference type="ARBA" id="ARBA00023136"/>
    </source>
</evidence>
<evidence type="ECO:0000256" key="3">
    <source>
        <dbReference type="ARBA" id="ARBA00022692"/>
    </source>
</evidence>
<comment type="caution">
    <text evidence="12">Lacks conserved residue(s) required for the propagation of feature annotation.</text>
</comment>
<evidence type="ECO:0000256" key="7">
    <source>
        <dbReference type="ARBA" id="ARBA00023004"/>
    </source>
</evidence>
<comment type="pathway">
    <text evidence="10 12">Porphyrin-containing compound metabolism; heme A biosynthesis; heme A from heme O: step 1/1.</text>
</comment>
<dbReference type="GO" id="GO:0046872">
    <property type="term" value="F:metal ion binding"/>
    <property type="evidence" value="ECO:0007669"/>
    <property type="project" value="UniProtKB-KW"/>
</dbReference>
<evidence type="ECO:0000313" key="14">
    <source>
        <dbReference type="Proteomes" id="UP000245137"/>
    </source>
</evidence>
<protein>
    <recommendedName>
        <fullName evidence="12">Heme A synthase</fullName>
        <shortName evidence="12">HAS</shortName>
        <ecNumber evidence="12">1.17.99.9</ecNumber>
    </recommendedName>
    <alternativeName>
        <fullName evidence="12">Cytochrome aa3-controlling protein</fullName>
    </alternativeName>
</protein>
<feature type="transmembrane region" description="Helical" evidence="12">
    <location>
        <begin position="210"/>
        <end position="234"/>
    </location>
</feature>
<dbReference type="InterPro" id="IPR023754">
    <property type="entry name" value="HemeA_Synthase_type2"/>
</dbReference>
<keyword evidence="7 12" id="KW-0408">Iron</keyword>
<gene>
    <name evidence="12" type="primary">ctaA</name>
    <name evidence="13" type="ORF">C5689_16360</name>
</gene>
<dbReference type="GO" id="GO:0006784">
    <property type="term" value="P:heme A biosynthetic process"/>
    <property type="evidence" value="ECO:0007669"/>
    <property type="project" value="UniProtKB-UniRule"/>
</dbReference>
<dbReference type="GO" id="GO:0120547">
    <property type="term" value="F:heme A synthase activity"/>
    <property type="evidence" value="ECO:0007669"/>
    <property type="project" value="UniProtKB-EC"/>
</dbReference>
<evidence type="ECO:0000256" key="6">
    <source>
        <dbReference type="ARBA" id="ARBA00023002"/>
    </source>
</evidence>
<evidence type="ECO:0000313" key="13">
    <source>
        <dbReference type="EMBL" id="PWB92807.1"/>
    </source>
</evidence>
<evidence type="ECO:0000256" key="1">
    <source>
        <dbReference type="ARBA" id="ARBA00001970"/>
    </source>
</evidence>
<dbReference type="EMBL" id="PUIV01000036">
    <property type="protein sequence ID" value="PWB92807.1"/>
    <property type="molecule type" value="Genomic_DNA"/>
</dbReference>
<dbReference type="InterPro" id="IPR003780">
    <property type="entry name" value="COX15/CtaA_fam"/>
</dbReference>
<organism evidence="13 14">
    <name type="scientific">Methylosinus sporium</name>
    <dbReference type="NCBI Taxonomy" id="428"/>
    <lineage>
        <taxon>Bacteria</taxon>
        <taxon>Pseudomonadati</taxon>
        <taxon>Pseudomonadota</taxon>
        <taxon>Alphaproteobacteria</taxon>
        <taxon>Hyphomicrobiales</taxon>
        <taxon>Methylocystaceae</taxon>
        <taxon>Methylosinus</taxon>
    </lineage>
</organism>
<comment type="cofactor">
    <cofactor evidence="1 12">
        <name>heme b</name>
        <dbReference type="ChEBI" id="CHEBI:60344"/>
    </cofactor>
</comment>
<evidence type="ECO:0000256" key="8">
    <source>
        <dbReference type="ARBA" id="ARBA00023133"/>
    </source>
</evidence>
<keyword evidence="4 12" id="KW-0479">Metal-binding</keyword>
<evidence type="ECO:0000256" key="2">
    <source>
        <dbReference type="ARBA" id="ARBA00004141"/>
    </source>
</evidence>
<dbReference type="OrthoDB" id="9793156at2"/>
<comment type="function">
    <text evidence="12">Catalyzes the conversion of heme O to heme A by two successive hydroxylations of the methyl group at C8. The first hydroxylation forms heme I, the second hydroxylation results in an unstable dihydroxymethyl group, which spontaneously dehydrates, resulting in the formyl group of heme A.</text>
</comment>
<comment type="caution">
    <text evidence="13">The sequence shown here is derived from an EMBL/GenBank/DDBJ whole genome shotgun (WGS) entry which is preliminary data.</text>
</comment>
<evidence type="ECO:0000256" key="11">
    <source>
        <dbReference type="ARBA" id="ARBA00048044"/>
    </source>
</evidence>
<keyword evidence="3 12" id="KW-0812">Transmembrane</keyword>
<feature type="transmembrane region" description="Helical" evidence="12">
    <location>
        <begin position="141"/>
        <end position="159"/>
    </location>
</feature>
<keyword evidence="5 12" id="KW-1133">Transmembrane helix</keyword>
<dbReference type="Proteomes" id="UP000245137">
    <property type="component" value="Unassembled WGS sequence"/>
</dbReference>
<dbReference type="UniPathway" id="UPA00269">
    <property type="reaction ID" value="UER00713"/>
</dbReference>
<feature type="transmembrane region" description="Helical" evidence="12">
    <location>
        <begin position="111"/>
        <end position="129"/>
    </location>
</feature>
<feature type="transmembrane region" description="Helical" evidence="12">
    <location>
        <begin position="28"/>
        <end position="47"/>
    </location>
</feature>
<comment type="subcellular location">
    <subcellularLocation>
        <location evidence="12">Cell membrane</location>
        <topology evidence="12">Multi-pass membrane protein</topology>
    </subcellularLocation>
    <subcellularLocation>
        <location evidence="2">Membrane</location>
        <topology evidence="2">Multi-pass membrane protein</topology>
    </subcellularLocation>
</comment>
<keyword evidence="8 12" id="KW-0350">Heme biosynthesis</keyword>
<keyword evidence="14" id="KW-1185">Reference proteome</keyword>
<dbReference type="PANTHER" id="PTHR23289">
    <property type="entry name" value="CYTOCHROME C OXIDASE ASSEMBLY PROTEIN COX15"/>
    <property type="match status" value="1"/>
</dbReference>
<reference evidence="13 14" key="1">
    <citation type="journal article" date="2018" name="Appl. Microbiol. Biotechnol.">
        <title>Co-cultivation of the strictly anaerobic methanogen Methanosarcina barkeri with aerobic methanotrophs in an oxygen-limited membrane bioreactor.</title>
        <authorList>
            <person name="In 't Zandt M.H."/>
            <person name="van den Bosch T.J.M."/>
            <person name="Rijkers R."/>
            <person name="van Kessel M.A.H.J."/>
            <person name="Jetten M.S.M."/>
            <person name="Welte C.U."/>
        </authorList>
    </citation>
    <scope>NUCLEOTIDE SEQUENCE [LARGE SCALE GENOMIC DNA]</scope>
    <source>
        <strain evidence="13 14">DSM 17706</strain>
    </source>
</reference>
<proteinExistence type="inferred from homology"/>
<dbReference type="EC" id="1.17.99.9" evidence="12"/>
<feature type="transmembrane region" description="Helical" evidence="12">
    <location>
        <begin position="174"/>
        <end position="198"/>
    </location>
</feature>
<dbReference type="PANTHER" id="PTHR23289:SF2">
    <property type="entry name" value="CYTOCHROME C OXIDASE ASSEMBLY PROTEIN COX15 HOMOLOG"/>
    <property type="match status" value="1"/>
</dbReference>
<dbReference type="GO" id="GO:0005886">
    <property type="term" value="C:plasma membrane"/>
    <property type="evidence" value="ECO:0007669"/>
    <property type="project" value="UniProtKB-SubCell"/>
</dbReference>
<evidence type="ECO:0000256" key="12">
    <source>
        <dbReference type="HAMAP-Rule" id="MF_01665"/>
    </source>
</evidence>
<keyword evidence="12" id="KW-1003">Cell membrane</keyword>
<dbReference type="AlphaFoldDB" id="A0A2U1SMG6"/>
<comment type="subunit">
    <text evidence="12">Interacts with CtaB.</text>
</comment>
<name>A0A2U1SMG6_METSR</name>
<sequence length="366" mass="39832">MTDWIQFPAPTPAIVAPPSEESATDVRLWLLIIAALVFAMVVVGGATRLTESGLSITQWKPITGVLPPLSEAQWSAAFEDYKQIPQYREMFPNMDLAQFKTIFAWEWSHRLLGRIIGFAFAVPLAWFWLRGRLPKSVKPKLIGILALGALQGGVGWWMVSSGLVDRVEVAQERLAIHLLLAAFIFSACLWVAGGLGYGTRIIVASGRRRLSFFATLLLILVFLQIGAGALVAGLRAGYAYNTWPLMDDHFIPPSEELLRLSPWWSNLVDNVALVQFDHRMIAYVILALSLFHFIDASAAAGGRAARGAGLLFGHVSAQVALGVATLLLVVPLWAGLAHQALAMGVLAVATVHARRLHTAEAPADDD</sequence>
<dbReference type="Pfam" id="PF02628">
    <property type="entry name" value="COX15-CtaA"/>
    <property type="match status" value="1"/>
</dbReference>
<evidence type="ECO:0000256" key="5">
    <source>
        <dbReference type="ARBA" id="ARBA00022989"/>
    </source>
</evidence>
<feature type="binding site" description="axial binding residue" evidence="12">
    <location>
        <position position="338"/>
    </location>
    <ligand>
        <name>heme</name>
        <dbReference type="ChEBI" id="CHEBI:30413"/>
    </ligand>
    <ligandPart>
        <name>Fe</name>
        <dbReference type="ChEBI" id="CHEBI:18248"/>
    </ligandPart>
</feature>
<keyword evidence="6 12" id="KW-0560">Oxidoreductase</keyword>
<comment type="similarity">
    <text evidence="12">Belongs to the COX15/CtaA family. Type 2 subfamily.</text>
</comment>